<gene>
    <name evidence="9" type="primary">cobD</name>
    <name evidence="10" type="ORF">SYNTR_1664</name>
</gene>
<dbReference type="EMBL" id="CP046457">
    <property type="protein sequence ID" value="QGU00258.1"/>
    <property type="molecule type" value="Genomic_DNA"/>
</dbReference>
<dbReference type="PANTHER" id="PTHR34308">
    <property type="entry name" value="COBALAMIN BIOSYNTHESIS PROTEIN CBIB"/>
    <property type="match status" value="1"/>
</dbReference>
<evidence type="ECO:0000313" key="10">
    <source>
        <dbReference type="EMBL" id="QGU00258.1"/>
    </source>
</evidence>
<comment type="subcellular location">
    <subcellularLocation>
        <location evidence="1 9">Cell membrane</location>
        <topology evidence="1 9">Multi-pass membrane protein</topology>
    </subcellularLocation>
</comment>
<dbReference type="InterPro" id="IPR004485">
    <property type="entry name" value="Cobalamin_biosynth_CobD/CbiB"/>
</dbReference>
<evidence type="ECO:0000256" key="4">
    <source>
        <dbReference type="ARBA" id="ARBA00022475"/>
    </source>
</evidence>
<comment type="function">
    <text evidence="9">Converts cobyric acid to cobinamide by the addition of aminopropanol on the F carboxylic group.</text>
</comment>
<evidence type="ECO:0000256" key="7">
    <source>
        <dbReference type="ARBA" id="ARBA00022989"/>
    </source>
</evidence>
<proteinExistence type="inferred from homology"/>
<dbReference type="UniPathway" id="UPA00148"/>
<sequence length="321" mass="35138">MMEIIIICAFILDFIIGDPRFIPHPVIYIGKIINKSEIFIRKVAKNTLALKVSGVLLTLVIVLGTYIFFASIIWLAFWIHNYLGIIISIFILAQALAVKSLYQHAINITKPLSKGNLPQAREALSMIVGRDTDNLDEKDITRATVESVSENTVDGITAPLFYAFLGGPPLAMAYKAINTLDSMIGYKNEKYLHLGWAAARLDDLANYIPARITAALYLLISPFTPGGWTGVWHTLSRDGQKHPSPNSGLSEAAVAGALNIKLGGNSCYNGLERSSPVIGNGNHILQVNHINQCLKIMLVISILMLTLGVLTTFFIHNLIGV</sequence>
<dbReference type="RefSeq" id="WP_243140167.1">
    <property type="nucleotide sequence ID" value="NZ_CP046457.1"/>
</dbReference>
<keyword evidence="7 9" id="KW-1133">Transmembrane helix</keyword>
<comment type="caution">
    <text evidence="9">Lacks conserved residue(s) required for the propagation of feature annotation.</text>
</comment>
<keyword evidence="10" id="KW-0436">Ligase</keyword>
<comment type="similarity">
    <text evidence="3 9">Belongs to the CobD/CbiB family.</text>
</comment>
<dbReference type="AlphaFoldDB" id="A0A6I6DH20"/>
<keyword evidence="8 9" id="KW-0472">Membrane</keyword>
<evidence type="ECO:0000256" key="1">
    <source>
        <dbReference type="ARBA" id="ARBA00004651"/>
    </source>
</evidence>
<comment type="pathway">
    <text evidence="2 9">Cofactor biosynthesis; adenosylcobalamin biosynthesis.</text>
</comment>
<dbReference type="NCBIfam" id="TIGR00380">
    <property type="entry name" value="cobal_cbiB"/>
    <property type="match status" value="1"/>
</dbReference>
<dbReference type="Proteomes" id="UP000426444">
    <property type="component" value="Chromosome"/>
</dbReference>
<dbReference type="GO" id="GO:0005886">
    <property type="term" value="C:plasma membrane"/>
    <property type="evidence" value="ECO:0007669"/>
    <property type="project" value="UniProtKB-SubCell"/>
</dbReference>
<dbReference type="GO" id="GO:0009236">
    <property type="term" value="P:cobalamin biosynthetic process"/>
    <property type="evidence" value="ECO:0007669"/>
    <property type="project" value="UniProtKB-UniRule"/>
</dbReference>
<evidence type="ECO:0000256" key="9">
    <source>
        <dbReference type="HAMAP-Rule" id="MF_00024"/>
    </source>
</evidence>
<keyword evidence="4 9" id="KW-1003">Cell membrane</keyword>
<dbReference type="GO" id="GO:0016874">
    <property type="term" value="F:ligase activity"/>
    <property type="evidence" value="ECO:0007669"/>
    <property type="project" value="UniProtKB-KW"/>
</dbReference>
<evidence type="ECO:0000256" key="5">
    <source>
        <dbReference type="ARBA" id="ARBA00022573"/>
    </source>
</evidence>
<name>A0A6I6DH20_9FIRM</name>
<dbReference type="GO" id="GO:0048472">
    <property type="term" value="F:threonine-phosphate decarboxylase activity"/>
    <property type="evidence" value="ECO:0007669"/>
    <property type="project" value="InterPro"/>
</dbReference>
<organism evidence="10 11">
    <name type="scientific">Candidatus Syntrophocurvum alkaliphilum</name>
    <dbReference type="NCBI Taxonomy" id="2293317"/>
    <lineage>
        <taxon>Bacteria</taxon>
        <taxon>Bacillati</taxon>
        <taxon>Bacillota</taxon>
        <taxon>Clostridia</taxon>
        <taxon>Eubacteriales</taxon>
        <taxon>Syntrophomonadaceae</taxon>
        <taxon>Candidatus Syntrophocurvum</taxon>
    </lineage>
</organism>
<evidence type="ECO:0000256" key="3">
    <source>
        <dbReference type="ARBA" id="ARBA00006263"/>
    </source>
</evidence>
<protein>
    <recommendedName>
        <fullName evidence="9">Cobalamin biosynthesis protein CobD</fullName>
    </recommendedName>
</protein>
<keyword evidence="6 9" id="KW-0812">Transmembrane</keyword>
<dbReference type="PANTHER" id="PTHR34308:SF1">
    <property type="entry name" value="COBALAMIN BIOSYNTHESIS PROTEIN CBIB"/>
    <property type="match status" value="1"/>
</dbReference>
<dbReference type="HAMAP" id="MF_00024">
    <property type="entry name" value="CobD_CbiB"/>
    <property type="match status" value="1"/>
</dbReference>
<feature type="transmembrane region" description="Helical" evidence="9">
    <location>
        <begin position="296"/>
        <end position="319"/>
    </location>
</feature>
<dbReference type="KEGG" id="salq:SYNTR_1664"/>
<feature type="transmembrane region" description="Helical" evidence="9">
    <location>
        <begin position="48"/>
        <end position="76"/>
    </location>
</feature>
<keyword evidence="5 9" id="KW-0169">Cobalamin biosynthesis</keyword>
<evidence type="ECO:0000313" key="11">
    <source>
        <dbReference type="Proteomes" id="UP000426444"/>
    </source>
</evidence>
<keyword evidence="11" id="KW-1185">Reference proteome</keyword>
<evidence type="ECO:0000256" key="8">
    <source>
        <dbReference type="ARBA" id="ARBA00023136"/>
    </source>
</evidence>
<evidence type="ECO:0000256" key="2">
    <source>
        <dbReference type="ARBA" id="ARBA00004953"/>
    </source>
</evidence>
<accession>A0A6I6DH20</accession>
<dbReference type="GO" id="GO:0015420">
    <property type="term" value="F:ABC-type vitamin B12 transporter activity"/>
    <property type="evidence" value="ECO:0007669"/>
    <property type="project" value="UniProtKB-UniRule"/>
</dbReference>
<feature type="transmembrane region" description="Helical" evidence="9">
    <location>
        <begin position="82"/>
        <end position="102"/>
    </location>
</feature>
<dbReference type="Pfam" id="PF03186">
    <property type="entry name" value="CobD_Cbib"/>
    <property type="match status" value="1"/>
</dbReference>
<reference evidence="11" key="1">
    <citation type="journal article" date="2019" name="Microbiology">
        <title>Complete Genome Sequence of an Uncultured Bacterium of the Candidate Phylum Bipolaricaulota.</title>
        <authorList>
            <person name="Kadnikov V.V."/>
            <person name="Mardanov A.V."/>
            <person name="Beletsky A.V."/>
            <person name="Frank Y.A."/>
            <person name="Karnachuk O.V."/>
            <person name="Ravin N.V."/>
        </authorList>
    </citation>
    <scope>NUCLEOTIDE SEQUENCE [LARGE SCALE GENOMIC DNA]</scope>
</reference>
<evidence type="ECO:0000256" key="6">
    <source>
        <dbReference type="ARBA" id="ARBA00022692"/>
    </source>
</evidence>